<reference evidence="2 3" key="1">
    <citation type="submission" date="2020-07" db="EMBL/GenBank/DDBJ databases">
        <title>Diversity of carbapenemase encoding genes among Pseudomonas putida group clinical isolates in a tertiary Brazilian hospital.</title>
        <authorList>
            <person name="Alberto-Lei F."/>
            <person name="Nodari C.S."/>
            <person name="Streling A.P."/>
            <person name="Paulino J.T."/>
            <person name="Bessa-Neto F.O."/>
            <person name="Cayo R."/>
            <person name="Gales A.C."/>
        </authorList>
    </citation>
    <scope>NUCLEOTIDE SEQUENCE [LARGE SCALE GENOMIC DNA]</scope>
    <source>
        <strain evidence="2 3">14802</strain>
    </source>
</reference>
<feature type="domain" description="Transglycosylase SLT" evidence="1">
    <location>
        <begin position="21"/>
        <end position="137"/>
    </location>
</feature>
<gene>
    <name evidence="2" type="ORF">H4C75_25640</name>
</gene>
<dbReference type="InterPro" id="IPR023346">
    <property type="entry name" value="Lysozyme-like_dom_sf"/>
</dbReference>
<proteinExistence type="predicted"/>
<name>A0A7W2JZM3_9PSED</name>
<accession>A0A7W2JZM3</accession>
<dbReference type="Gene3D" id="1.10.530.10">
    <property type="match status" value="1"/>
</dbReference>
<evidence type="ECO:0000313" key="2">
    <source>
        <dbReference type="EMBL" id="MBA6068123.1"/>
    </source>
</evidence>
<dbReference type="InterPro" id="IPR008258">
    <property type="entry name" value="Transglycosylase_SLT_dom_1"/>
</dbReference>
<dbReference type="RefSeq" id="WP_182324917.1">
    <property type="nucleotide sequence ID" value="NZ_JACGDE010000025.1"/>
</dbReference>
<dbReference type="CDD" id="cd13400">
    <property type="entry name" value="LT_IagB-like"/>
    <property type="match status" value="1"/>
</dbReference>
<dbReference type="EMBL" id="JACGDE010000025">
    <property type="protein sequence ID" value="MBA6068123.1"/>
    <property type="molecule type" value="Genomic_DNA"/>
</dbReference>
<comment type="caution">
    <text evidence="2">The sequence shown here is derived from an EMBL/GenBank/DDBJ whole genome shotgun (WGS) entry which is preliminary data.</text>
</comment>
<protein>
    <submittedName>
        <fullName evidence="2">Lytic transglycosylase domain-containing protein</fullName>
    </submittedName>
</protein>
<dbReference type="Pfam" id="PF01464">
    <property type="entry name" value="SLT"/>
    <property type="match status" value="1"/>
</dbReference>
<dbReference type="SUPFAM" id="SSF53955">
    <property type="entry name" value="Lysozyme-like"/>
    <property type="match status" value="1"/>
</dbReference>
<organism evidence="2 3">
    <name type="scientific">Pseudomonas mosselii</name>
    <dbReference type="NCBI Taxonomy" id="78327"/>
    <lineage>
        <taxon>Bacteria</taxon>
        <taxon>Pseudomonadati</taxon>
        <taxon>Pseudomonadota</taxon>
        <taxon>Gammaproteobacteria</taxon>
        <taxon>Pseudomonadales</taxon>
        <taxon>Pseudomonadaceae</taxon>
        <taxon>Pseudomonas</taxon>
    </lineage>
</organism>
<sequence>MWRTLFFVFIVVVSDSAHAYCFKEAGARYGIDPLLIEAIAVKESRLRKDAINKNVSANGKLLSVDYGVMQVNSINAESLVSQGKIRRADDLLLDACFNVYAGTWVLAKHLRVCGNTWRCLGSYNAGFKKTAAQEQKRLKYASEVRSIYNELKARGMAKDKFVTR</sequence>
<evidence type="ECO:0000259" key="1">
    <source>
        <dbReference type="Pfam" id="PF01464"/>
    </source>
</evidence>
<dbReference type="Proteomes" id="UP000541770">
    <property type="component" value="Unassembled WGS sequence"/>
</dbReference>
<evidence type="ECO:0000313" key="3">
    <source>
        <dbReference type="Proteomes" id="UP000541770"/>
    </source>
</evidence>
<dbReference type="AlphaFoldDB" id="A0A7W2JZM3"/>